<evidence type="ECO:0000259" key="1">
    <source>
        <dbReference type="SMART" id="SM00849"/>
    </source>
</evidence>
<dbReference type="InterPro" id="IPR001279">
    <property type="entry name" value="Metallo-B-lactamas"/>
</dbReference>
<sequence>MTAGDRMLRFAGHATVSFRLGGKTVLTDPVLTSRVGPLARVRAPLDPAEWTGADLVVISHQHLDHLHLPSLRLLGRRTPIVVPHGVGPWLRQRGFTEVHELDVGEQLVDGGLRVTATSARHSGHRWGPRLRHGPQAPALGYLLEGDGLRAYFAGDTDLFAGMAELAPVDLALLPVWGWGLDLGPGHLDPGRAARAVGLLRARLAVPVHWGTLAMAGLTRGKGRLAERMRRLLVEPPHLFARAVAAAGHDTVVPVLRPGSALTHDFRKTRTAQQTERRAVD</sequence>
<evidence type="ECO:0000313" key="2">
    <source>
        <dbReference type="EMBL" id="TCP54186.1"/>
    </source>
</evidence>
<dbReference type="PANTHER" id="PTHR43546">
    <property type="entry name" value="UPF0173 METAL-DEPENDENT HYDROLASE MJ1163-RELATED"/>
    <property type="match status" value="1"/>
</dbReference>
<comment type="caution">
    <text evidence="2">The sequence shown here is derived from an EMBL/GenBank/DDBJ whole genome shotgun (WGS) entry which is preliminary data.</text>
</comment>
<organism evidence="2 3">
    <name type="scientific">Tamaricihabitans halophyticus</name>
    <dbReference type="NCBI Taxonomy" id="1262583"/>
    <lineage>
        <taxon>Bacteria</taxon>
        <taxon>Bacillati</taxon>
        <taxon>Actinomycetota</taxon>
        <taxon>Actinomycetes</taxon>
        <taxon>Pseudonocardiales</taxon>
        <taxon>Pseudonocardiaceae</taxon>
        <taxon>Tamaricihabitans</taxon>
    </lineage>
</organism>
<dbReference type="EMBL" id="SLXQ01000003">
    <property type="protein sequence ID" value="TCP54186.1"/>
    <property type="molecule type" value="Genomic_DNA"/>
</dbReference>
<dbReference type="SMART" id="SM00849">
    <property type="entry name" value="Lactamase_B"/>
    <property type="match status" value="1"/>
</dbReference>
<dbReference type="PANTHER" id="PTHR43546:SF3">
    <property type="entry name" value="UPF0173 METAL-DEPENDENT HYDROLASE MJ1163"/>
    <property type="match status" value="1"/>
</dbReference>
<dbReference type="InterPro" id="IPR050114">
    <property type="entry name" value="UPF0173_UPF0282_UlaG_hydrolase"/>
</dbReference>
<gene>
    <name evidence="2" type="ORF">EV191_103229</name>
</gene>
<dbReference type="Pfam" id="PF12706">
    <property type="entry name" value="Lactamase_B_2"/>
    <property type="match status" value="1"/>
</dbReference>
<reference evidence="2 3" key="1">
    <citation type="submission" date="2019-03" db="EMBL/GenBank/DDBJ databases">
        <title>Genomic Encyclopedia of Type Strains, Phase IV (KMG-IV): sequencing the most valuable type-strain genomes for metagenomic binning, comparative biology and taxonomic classification.</title>
        <authorList>
            <person name="Goeker M."/>
        </authorList>
    </citation>
    <scope>NUCLEOTIDE SEQUENCE [LARGE SCALE GENOMIC DNA]</scope>
    <source>
        <strain evidence="2 3">DSM 45765</strain>
    </source>
</reference>
<protein>
    <submittedName>
        <fullName evidence="2">L-ascorbate metabolism protein UlaG (Beta-lactamase superfamily)</fullName>
    </submittedName>
</protein>
<proteinExistence type="predicted"/>
<accession>A0A4V2SUD4</accession>
<evidence type="ECO:0000313" key="3">
    <source>
        <dbReference type="Proteomes" id="UP000294911"/>
    </source>
</evidence>
<dbReference type="Proteomes" id="UP000294911">
    <property type="component" value="Unassembled WGS sequence"/>
</dbReference>
<dbReference type="SUPFAM" id="SSF56281">
    <property type="entry name" value="Metallo-hydrolase/oxidoreductase"/>
    <property type="match status" value="1"/>
</dbReference>
<feature type="domain" description="Metallo-beta-lactamase" evidence="1">
    <location>
        <begin position="12"/>
        <end position="186"/>
    </location>
</feature>
<dbReference type="InterPro" id="IPR036866">
    <property type="entry name" value="RibonucZ/Hydroxyglut_hydro"/>
</dbReference>
<name>A0A4V2SUD4_9PSEU</name>
<dbReference type="AlphaFoldDB" id="A0A4V2SUD4"/>
<dbReference type="Gene3D" id="3.60.15.10">
    <property type="entry name" value="Ribonuclease Z/Hydroxyacylglutathione hydrolase-like"/>
    <property type="match status" value="1"/>
</dbReference>
<keyword evidence="3" id="KW-1185">Reference proteome</keyword>